<dbReference type="AlphaFoldDB" id="S3CTQ8"/>
<dbReference type="Proteomes" id="UP000016923">
    <property type="component" value="Unassembled WGS sequence"/>
</dbReference>
<feature type="region of interest" description="Disordered" evidence="1">
    <location>
        <begin position="215"/>
        <end position="238"/>
    </location>
</feature>
<dbReference type="VEuPathDB" id="FungiDB:F503_04928"/>
<accession>S3CTQ8</accession>
<reference evidence="3 4" key="1">
    <citation type="journal article" date="2013" name="BMC Genomics">
        <title>The genome and transcriptome of the pine saprophyte Ophiostoma piceae, and a comparison with the bark beetle-associated pine pathogen Grosmannia clavigera.</title>
        <authorList>
            <person name="Haridas S."/>
            <person name="Wang Y."/>
            <person name="Lim L."/>
            <person name="Massoumi Alamouti S."/>
            <person name="Jackman S."/>
            <person name="Docking R."/>
            <person name="Robertson G."/>
            <person name="Birol I."/>
            <person name="Bohlmann J."/>
            <person name="Breuil C."/>
        </authorList>
    </citation>
    <scope>NUCLEOTIDE SEQUENCE [LARGE SCALE GENOMIC DNA]</scope>
    <source>
        <strain evidence="3 4">UAMH 11346</strain>
    </source>
</reference>
<dbReference type="PANTHER" id="PTHR31840:SF1">
    <property type="entry name" value="COILED-COIL DOMAIN-CONTAINING PROTEIN 97"/>
    <property type="match status" value="1"/>
</dbReference>
<dbReference type="Pfam" id="PF09747">
    <property type="entry name" value="CCD97-like_C"/>
    <property type="match status" value="1"/>
</dbReference>
<feature type="compositionally biased region" description="Acidic residues" evidence="1">
    <location>
        <begin position="146"/>
        <end position="161"/>
    </location>
</feature>
<feature type="region of interest" description="Disordered" evidence="1">
    <location>
        <begin position="1"/>
        <end position="26"/>
    </location>
</feature>
<keyword evidence="4" id="KW-1185">Reference proteome</keyword>
<dbReference type="eggNOG" id="ENOG502SFGZ">
    <property type="taxonomic scope" value="Eukaryota"/>
</dbReference>
<protein>
    <submittedName>
        <fullName evidence="3">Coiled-coil domain-containing protein</fullName>
    </submittedName>
</protein>
<dbReference type="OrthoDB" id="333176at2759"/>
<feature type="domain" description="CCD97-like C-terminal" evidence="2">
    <location>
        <begin position="32"/>
        <end position="215"/>
    </location>
</feature>
<evidence type="ECO:0000259" key="2">
    <source>
        <dbReference type="Pfam" id="PF09747"/>
    </source>
</evidence>
<evidence type="ECO:0000256" key="1">
    <source>
        <dbReference type="SAM" id="MobiDB-lite"/>
    </source>
</evidence>
<sequence length="238" mass="27358">MDQPMTGTPLPARPQPRPGRPPQEIRRIRTKNRRLEYLRRNPSYLESSDREFVSGFLHSFSLRCIELIADVTLYNTLIRSFQTPAERSAEARDKGFGQVLEASILRNPEPLQRMDDDDIVEEEDEEDEEDETSGKDGKTGKKGGQQDEDVDMDDTEDDEGTPAEVARRRWYVYVREWFVRGAAEEDGFDYTTVDEDSEYDTLARADEQDAWFDEEEPGWAESEAGGRELTGQTGVQDY</sequence>
<dbReference type="InterPro" id="IPR040233">
    <property type="entry name" value="CCD97-like_C"/>
</dbReference>
<feature type="region of interest" description="Disordered" evidence="1">
    <location>
        <begin position="101"/>
        <end position="165"/>
    </location>
</feature>
<feature type="compositionally biased region" description="Pro residues" evidence="1">
    <location>
        <begin position="11"/>
        <end position="21"/>
    </location>
</feature>
<dbReference type="OMA" id="HPEYFSP"/>
<feature type="compositionally biased region" description="Acidic residues" evidence="1">
    <location>
        <begin position="115"/>
        <end position="131"/>
    </location>
</feature>
<gene>
    <name evidence="3" type="ORF">F503_04928</name>
</gene>
<evidence type="ECO:0000313" key="3">
    <source>
        <dbReference type="EMBL" id="EPE04080.1"/>
    </source>
</evidence>
<evidence type="ECO:0000313" key="4">
    <source>
        <dbReference type="Proteomes" id="UP000016923"/>
    </source>
</evidence>
<dbReference type="PANTHER" id="PTHR31840">
    <property type="entry name" value="COILED-COIL DOMAIN-CONTAINING PROTEIN 97"/>
    <property type="match status" value="1"/>
</dbReference>
<dbReference type="HOGENOM" id="CLU_076914_1_0_1"/>
<dbReference type="EMBL" id="KE148163">
    <property type="protein sequence ID" value="EPE04080.1"/>
    <property type="molecule type" value="Genomic_DNA"/>
</dbReference>
<proteinExistence type="predicted"/>
<organism evidence="3 4">
    <name type="scientific">Ophiostoma piceae (strain UAMH 11346)</name>
    <name type="common">Sap stain fungus</name>
    <dbReference type="NCBI Taxonomy" id="1262450"/>
    <lineage>
        <taxon>Eukaryota</taxon>
        <taxon>Fungi</taxon>
        <taxon>Dikarya</taxon>
        <taxon>Ascomycota</taxon>
        <taxon>Pezizomycotina</taxon>
        <taxon>Sordariomycetes</taxon>
        <taxon>Sordariomycetidae</taxon>
        <taxon>Ophiostomatales</taxon>
        <taxon>Ophiostomataceae</taxon>
        <taxon>Ophiostoma</taxon>
    </lineage>
</organism>
<name>S3CTQ8_OPHP1</name>
<dbReference type="InterPro" id="IPR018613">
    <property type="entry name" value="Ccdc97-like"/>
</dbReference>